<dbReference type="Proteomes" id="UP000085678">
    <property type="component" value="Unplaced"/>
</dbReference>
<dbReference type="PROSITE" id="PS50853">
    <property type="entry name" value="FN3"/>
    <property type="match status" value="1"/>
</dbReference>
<dbReference type="InParanoid" id="A0A1S3JBY3"/>
<dbReference type="SUPFAM" id="SSF49265">
    <property type="entry name" value="Fibronectin type III"/>
    <property type="match status" value="2"/>
</dbReference>
<evidence type="ECO:0000259" key="1">
    <source>
        <dbReference type="PROSITE" id="PS50853"/>
    </source>
</evidence>
<dbReference type="Gene3D" id="2.60.40.10">
    <property type="entry name" value="Immunoglobulins"/>
    <property type="match status" value="2"/>
</dbReference>
<evidence type="ECO:0000313" key="2">
    <source>
        <dbReference type="Proteomes" id="UP000085678"/>
    </source>
</evidence>
<feature type="domain" description="Fibronectin type-III" evidence="1">
    <location>
        <begin position="1"/>
        <end position="93"/>
    </location>
</feature>
<evidence type="ECO:0000313" key="3">
    <source>
        <dbReference type="RefSeq" id="XP_013407394.1"/>
    </source>
</evidence>
<sequence>PAVASRTQDTLTISWQKWSPQAGSGVSSVHSYVIRVWQQDGQPSNVTVPSENNTATIINLSHYTEYNVSVIIWNNAGYYGLPSPTTTARTCGEPVAPPNPNVNSFFDLSQRSTYMEIKTMGMNQEIHRCDWFAKLTVRYEGEFNNGTTDVLRVNESQLITITNLTANSTYTIYLTAVNNLLLVGPPLTVTHTTTEGGNFFN</sequence>
<dbReference type="PANTHER" id="PTHR26391">
    <property type="entry name" value="INACTIVE TYROSINE-PROTEIN KINASE 7"/>
    <property type="match status" value="1"/>
</dbReference>
<feature type="non-terminal residue" evidence="3">
    <location>
        <position position="1"/>
    </location>
</feature>
<dbReference type="CDD" id="cd00063">
    <property type="entry name" value="FN3"/>
    <property type="match status" value="1"/>
</dbReference>
<dbReference type="KEGG" id="lak:106171543"/>
<dbReference type="Pfam" id="PF00041">
    <property type="entry name" value="fn3"/>
    <property type="match status" value="1"/>
</dbReference>
<dbReference type="AlphaFoldDB" id="A0A1S3JBY3"/>
<dbReference type="InterPro" id="IPR003961">
    <property type="entry name" value="FN3_dom"/>
</dbReference>
<proteinExistence type="predicted"/>
<organism evidence="2 3">
    <name type="scientific">Lingula anatina</name>
    <name type="common">Brachiopod</name>
    <name type="synonym">Lingula unguis</name>
    <dbReference type="NCBI Taxonomy" id="7574"/>
    <lineage>
        <taxon>Eukaryota</taxon>
        <taxon>Metazoa</taxon>
        <taxon>Spiralia</taxon>
        <taxon>Lophotrochozoa</taxon>
        <taxon>Brachiopoda</taxon>
        <taxon>Linguliformea</taxon>
        <taxon>Lingulata</taxon>
        <taxon>Lingulida</taxon>
        <taxon>Linguloidea</taxon>
        <taxon>Lingulidae</taxon>
        <taxon>Lingula</taxon>
    </lineage>
</organism>
<gene>
    <name evidence="3" type="primary">LOC106171543</name>
</gene>
<dbReference type="InterPro" id="IPR036116">
    <property type="entry name" value="FN3_sf"/>
</dbReference>
<accession>A0A1S3JBY3</accession>
<reference evidence="3" key="1">
    <citation type="submission" date="2025-08" db="UniProtKB">
        <authorList>
            <consortium name="RefSeq"/>
        </authorList>
    </citation>
    <scope>IDENTIFICATION</scope>
    <source>
        <tissue evidence="3">Gonads</tissue>
    </source>
</reference>
<dbReference type="InterPro" id="IPR013783">
    <property type="entry name" value="Ig-like_fold"/>
</dbReference>
<dbReference type="PANTHER" id="PTHR26391:SF18">
    <property type="entry name" value="PROTEIN KINASE RECEPTOR TIE-1, PUTATIVE-RELATED"/>
    <property type="match status" value="1"/>
</dbReference>
<protein>
    <submittedName>
        <fullName evidence="3">Uncharacterized protein LOC106171543</fullName>
    </submittedName>
</protein>
<dbReference type="GeneID" id="106171543"/>
<keyword evidence="2" id="KW-1185">Reference proteome</keyword>
<dbReference type="RefSeq" id="XP_013407394.1">
    <property type="nucleotide sequence ID" value="XM_013551940.1"/>
</dbReference>
<name>A0A1S3JBY3_LINAN</name>